<evidence type="ECO:0000313" key="2">
    <source>
        <dbReference type="EMBL" id="NMR20211.1"/>
    </source>
</evidence>
<comment type="caution">
    <text evidence="2">The sequence shown here is derived from an EMBL/GenBank/DDBJ whole genome shotgun (WGS) entry which is preliminary data.</text>
</comment>
<organism evidence="2 3">
    <name type="scientific">Cellulomonas fimi</name>
    <dbReference type="NCBI Taxonomy" id="1708"/>
    <lineage>
        <taxon>Bacteria</taxon>
        <taxon>Bacillati</taxon>
        <taxon>Actinomycetota</taxon>
        <taxon>Actinomycetes</taxon>
        <taxon>Micrococcales</taxon>
        <taxon>Cellulomonadaceae</taxon>
        <taxon>Cellulomonas</taxon>
    </lineage>
</organism>
<dbReference type="RefSeq" id="WP_169324592.1">
    <property type="nucleotide sequence ID" value="NZ_JABCJJ010000010.1"/>
</dbReference>
<evidence type="ECO:0000256" key="1">
    <source>
        <dbReference type="SAM" id="MobiDB-lite"/>
    </source>
</evidence>
<protein>
    <submittedName>
        <fullName evidence="2">Uncharacterized protein</fullName>
    </submittedName>
</protein>
<name>A0A7Y0LYF7_CELFI</name>
<feature type="region of interest" description="Disordered" evidence="1">
    <location>
        <begin position="629"/>
        <end position="649"/>
    </location>
</feature>
<keyword evidence="3" id="KW-1185">Reference proteome</keyword>
<evidence type="ECO:0000313" key="3">
    <source>
        <dbReference type="Proteomes" id="UP000562124"/>
    </source>
</evidence>
<reference evidence="2 3" key="1">
    <citation type="submission" date="2020-04" db="EMBL/GenBank/DDBJ databases">
        <title>Sequencing and Assembly of C. fimi.</title>
        <authorList>
            <person name="Ramsey A.R."/>
        </authorList>
    </citation>
    <scope>NUCLEOTIDE SEQUENCE [LARGE SCALE GENOMIC DNA]</scope>
    <source>
        <strain evidence="2 3">SB</strain>
    </source>
</reference>
<dbReference type="EMBL" id="JABCJJ010000010">
    <property type="protein sequence ID" value="NMR20211.1"/>
    <property type="molecule type" value="Genomic_DNA"/>
</dbReference>
<dbReference type="Proteomes" id="UP000562124">
    <property type="component" value="Unassembled WGS sequence"/>
</dbReference>
<dbReference type="AlphaFoldDB" id="A0A7Y0LYF7"/>
<accession>A0A7Y0LYF7</accession>
<feature type="region of interest" description="Disordered" evidence="1">
    <location>
        <begin position="204"/>
        <end position="225"/>
    </location>
</feature>
<sequence>MQSNTTENVFRFMQLRPVAPVELDPSGAGGVDLVESRLLHALVDARPDERTAIAHEFLAQDERGQAVLDSTDTRRVVALARDVLCRGGTTADLVAALAREISASETSASEISASDGAAVEGGWPGAASERFADALDALSDAVLARRVRGGAKDRGRFERLLRLHALVVDGGRRTDQRLRSYLHAPVRLPAALRDVVGQPARGLGARRARGDQDADGAVGQGAGDAVAQGSAPRLWGRAPDLSAATRVQQAVAELAGYARPGLLVVPGVDVRPTDADDMAEASADAHADPERPRRVPYSLVPDAVARLSQPTLQLLADLELDPTAHPLEVVVDRLTAELERRVRLGLRPAPLPPPPDVDDDERPYLRDVGVADLLVVKQHLKRYQRMDVAHVENVLAGETRSRNHRALERIEETFTTERETTTERQTELETADRFELNREASRTVKRDQEFGFGLSLSGRYGPSVEFSSEVRASSSTSTEDSTTSAQTYARDVIERSLERVIERVREEQVRRITREREEVNLHELTNTTTEHVSGVYQFIEKVYESQVFNYGIRQMFDFMVPEPSSYVWHLERSTAELALPTPPIPLETRAPDATAIDEVSYRPLAALYGAEGITTPPPVFVTASSTVMHGEGADDEGEEGQPRSTLTPDLAIPAGYRPYRATVQLMALTDDLLTVAVTVGRSQRVWRPGSTTTDVGSDHSIGRVSLDMGLLTSDAYEGQSKLPVHLLAYETNTYSASVDAVFTRTLEHYEAWQLSTYDKLVDAYQRKVQVYDSQVAEIQAKADAEAQRSSSRFVAPPTQNLQTVRDELKKHCISIVTRQRYGQFQATQDTDPPYFDFTDAEDEGSFIRFFEQAFEWDQLQYVCYPYYWGRRSTWAERFLRQDADPAWLEFLRSGAARVVVPARPGFEAAIAYYLETGKIWRGGEVDPDDPLGGLPDIDDPLYVSILTEIMERTGAPQGEIPVGEPWLTHVPTPLVVLRPDDDLPRWKRVDPDGWEWDEDE</sequence>
<proteinExistence type="predicted"/>
<gene>
    <name evidence="2" type="ORF">HIR71_08265</name>
</gene>